<dbReference type="RefSeq" id="WP_007412627.1">
    <property type="nucleotide sequence ID" value="NZ_ABOX02000001.1"/>
</dbReference>
<dbReference type="AlphaFoldDB" id="B9X9X9"/>
<keyword evidence="2" id="KW-1185">Reference proteome</keyword>
<dbReference type="EMBL" id="ABOX02000001">
    <property type="protein sequence ID" value="EEF63320.1"/>
    <property type="molecule type" value="Genomic_DNA"/>
</dbReference>
<sequence length="143" mass="15612" precursor="true">MKFIAIAWVCFAGLTMTGCYRGDSSAVRTVSLNLPIREGQTKATPSVGNAEVQEALKLIDNVLVSNGLTPVPNLQTPSPDGTILHYLGPPTKGCSVSLKDDKLIVVFLEFKQRHSSESVKKICNLLEEKLKDHYGNERVTVGR</sequence>
<reference evidence="1 2" key="1">
    <citation type="journal article" date="2011" name="J. Bacteriol.">
        <title>Genome sequence of 'Pedosphaera parvula' Ellin514, an aerobic Verrucomicrobial isolate from pasture soil.</title>
        <authorList>
            <person name="Kant R."/>
            <person name="van Passel M.W."/>
            <person name="Sangwan P."/>
            <person name="Palva A."/>
            <person name="Lucas S."/>
            <person name="Copeland A."/>
            <person name="Lapidus A."/>
            <person name="Glavina Del Rio T."/>
            <person name="Dalin E."/>
            <person name="Tice H."/>
            <person name="Bruce D."/>
            <person name="Goodwin L."/>
            <person name="Pitluck S."/>
            <person name="Chertkov O."/>
            <person name="Larimer F.W."/>
            <person name="Land M.L."/>
            <person name="Hauser L."/>
            <person name="Brettin T.S."/>
            <person name="Detter J.C."/>
            <person name="Han S."/>
            <person name="de Vos W.M."/>
            <person name="Janssen P.H."/>
            <person name="Smidt H."/>
        </authorList>
    </citation>
    <scope>NUCLEOTIDE SEQUENCE [LARGE SCALE GENOMIC DNA]</scope>
    <source>
        <strain evidence="1 2">Ellin514</strain>
    </source>
</reference>
<evidence type="ECO:0008006" key="3">
    <source>
        <dbReference type="Google" id="ProtNLM"/>
    </source>
</evidence>
<organism evidence="1 2">
    <name type="scientific">Pedosphaera parvula (strain Ellin514)</name>
    <dbReference type="NCBI Taxonomy" id="320771"/>
    <lineage>
        <taxon>Bacteria</taxon>
        <taxon>Pseudomonadati</taxon>
        <taxon>Verrucomicrobiota</taxon>
        <taxon>Pedosphaerae</taxon>
        <taxon>Pedosphaerales</taxon>
        <taxon>Pedosphaeraceae</taxon>
        <taxon>Pedosphaera</taxon>
    </lineage>
</organism>
<accession>B9X9X9</accession>
<comment type="caution">
    <text evidence="1">The sequence shown here is derived from an EMBL/GenBank/DDBJ whole genome shotgun (WGS) entry which is preliminary data.</text>
</comment>
<proteinExistence type="predicted"/>
<dbReference type="STRING" id="320771.Cflav_PD5955"/>
<evidence type="ECO:0000313" key="1">
    <source>
        <dbReference type="EMBL" id="EEF63320.1"/>
    </source>
</evidence>
<dbReference type="Proteomes" id="UP000003688">
    <property type="component" value="Unassembled WGS sequence"/>
</dbReference>
<name>B9X9X9_PEDPL</name>
<dbReference type="PROSITE" id="PS51257">
    <property type="entry name" value="PROKAR_LIPOPROTEIN"/>
    <property type="match status" value="1"/>
</dbReference>
<gene>
    <name evidence="1" type="ORF">Cflav_PD5955</name>
</gene>
<evidence type="ECO:0000313" key="2">
    <source>
        <dbReference type="Proteomes" id="UP000003688"/>
    </source>
</evidence>
<protein>
    <recommendedName>
        <fullName evidence="3">Lipoprotein</fullName>
    </recommendedName>
</protein>